<proteinExistence type="predicted"/>
<gene>
    <name evidence="3" type="ORF">CRP01_32295</name>
</gene>
<evidence type="ECO:0000259" key="2">
    <source>
        <dbReference type="PROSITE" id="PS50234"/>
    </source>
</evidence>
<dbReference type="Proteomes" id="UP000223913">
    <property type="component" value="Unassembled WGS sequence"/>
</dbReference>
<dbReference type="CDD" id="cd00198">
    <property type="entry name" value="vWFA"/>
    <property type="match status" value="1"/>
</dbReference>
<keyword evidence="1" id="KW-0732">Signal</keyword>
<sequence>MLRKLLRSAFLLTAIVMFVQALPAQVRRVQPSCPMNLIIALDFSGSERAYLGEIQTVLHALTGTFELSETNLKIGIITFNRGAEVVLPLTGETGKLEAALEELAIPRTVYATDIHAAIDLANREFQRHSLSSIPKYFVLVSDGDPHAHSRGYGFQADLINMDRIKAGSIDDEIDPVHVFTLYTGRLSPFQNRFSEDVRRASIRHMQKMASDKESFFFYEQYPLLVEFFERITNCL</sequence>
<dbReference type="Pfam" id="PF13519">
    <property type="entry name" value="VWA_2"/>
    <property type="match status" value="1"/>
</dbReference>
<dbReference type="Gene3D" id="3.40.50.410">
    <property type="entry name" value="von Willebrand factor, type A domain"/>
    <property type="match status" value="1"/>
</dbReference>
<feature type="chain" id="PRO_5012338710" description="VWFA domain-containing protein" evidence="1">
    <location>
        <begin position="24"/>
        <end position="235"/>
    </location>
</feature>
<name>A0A2D0N1S5_FLAN2</name>
<evidence type="ECO:0000256" key="1">
    <source>
        <dbReference type="SAM" id="SignalP"/>
    </source>
</evidence>
<evidence type="ECO:0000313" key="3">
    <source>
        <dbReference type="EMBL" id="PHN02464.1"/>
    </source>
</evidence>
<dbReference type="InterPro" id="IPR002035">
    <property type="entry name" value="VWF_A"/>
</dbReference>
<feature type="signal peptide" evidence="1">
    <location>
        <begin position="1"/>
        <end position="23"/>
    </location>
</feature>
<feature type="domain" description="VWFA" evidence="2">
    <location>
        <begin position="36"/>
        <end position="231"/>
    </location>
</feature>
<evidence type="ECO:0000313" key="4">
    <source>
        <dbReference type="Proteomes" id="UP000223913"/>
    </source>
</evidence>
<organism evidence="3 4">
    <name type="scientific">Flavilitoribacter nigricans (strain ATCC 23147 / DSM 23189 / NBRC 102662 / NCIMB 1420 / SS-2)</name>
    <name type="common">Lewinella nigricans</name>
    <dbReference type="NCBI Taxonomy" id="1122177"/>
    <lineage>
        <taxon>Bacteria</taxon>
        <taxon>Pseudomonadati</taxon>
        <taxon>Bacteroidota</taxon>
        <taxon>Saprospiria</taxon>
        <taxon>Saprospirales</taxon>
        <taxon>Lewinellaceae</taxon>
        <taxon>Flavilitoribacter</taxon>
    </lineage>
</organism>
<accession>A0A2D0N1S5</accession>
<dbReference type="SMART" id="SM00327">
    <property type="entry name" value="VWA"/>
    <property type="match status" value="1"/>
</dbReference>
<keyword evidence="4" id="KW-1185">Reference proteome</keyword>
<dbReference type="RefSeq" id="WP_099154210.1">
    <property type="nucleotide sequence ID" value="NZ_PDUD01000040.1"/>
</dbReference>
<comment type="caution">
    <text evidence="3">The sequence shown here is derived from an EMBL/GenBank/DDBJ whole genome shotgun (WGS) entry which is preliminary data.</text>
</comment>
<dbReference type="PROSITE" id="PS50234">
    <property type="entry name" value="VWFA"/>
    <property type="match status" value="1"/>
</dbReference>
<dbReference type="InterPro" id="IPR036465">
    <property type="entry name" value="vWFA_dom_sf"/>
</dbReference>
<protein>
    <recommendedName>
        <fullName evidence="2">VWFA domain-containing protein</fullName>
    </recommendedName>
</protein>
<reference evidence="3 4" key="1">
    <citation type="submission" date="2017-10" db="EMBL/GenBank/DDBJ databases">
        <title>The draft genome sequence of Lewinella nigricans NBRC 102662.</title>
        <authorList>
            <person name="Wang K."/>
        </authorList>
    </citation>
    <scope>NUCLEOTIDE SEQUENCE [LARGE SCALE GENOMIC DNA]</scope>
    <source>
        <strain evidence="3 4">NBRC 102662</strain>
    </source>
</reference>
<dbReference type="EMBL" id="PDUD01000040">
    <property type="protein sequence ID" value="PHN02464.1"/>
    <property type="molecule type" value="Genomic_DNA"/>
</dbReference>
<dbReference type="AlphaFoldDB" id="A0A2D0N1S5"/>
<dbReference type="SUPFAM" id="SSF53300">
    <property type="entry name" value="vWA-like"/>
    <property type="match status" value="1"/>
</dbReference>